<dbReference type="InterPro" id="IPR001173">
    <property type="entry name" value="Glyco_trans_2-like"/>
</dbReference>
<proteinExistence type="predicted"/>
<protein>
    <submittedName>
        <fullName evidence="3">Glycosyl transferase family 2</fullName>
    </submittedName>
</protein>
<dbReference type="InterPro" id="IPR029044">
    <property type="entry name" value="Nucleotide-diphossugar_trans"/>
</dbReference>
<organism evidence="3 4">
    <name type="scientific">Microbispora siamensis</name>
    <dbReference type="NCBI Taxonomy" id="564413"/>
    <lineage>
        <taxon>Bacteria</taxon>
        <taxon>Bacillati</taxon>
        <taxon>Actinomycetota</taxon>
        <taxon>Actinomycetes</taxon>
        <taxon>Streptosporangiales</taxon>
        <taxon>Streptosporangiaceae</taxon>
        <taxon>Microbispora</taxon>
    </lineage>
</organism>
<accession>A0ABQ4GM44</accession>
<name>A0ABQ4GM44_9ACTN</name>
<sequence length="330" mass="34800">MGAASSMRLAGSSRPPEGRMSETPRIAVVVVTYNSARVLADCLESLPAGARGADLVKVVVADNASCDESVPLAERAGATVVRLGRNAGYAAAINAGVAALDREGLLDRVDAVAVLNPDCRAHEGALARLAAALRVPGRGIAVPRLVSPDGHTHPSLRRAPTVRGALAEALIGGRLAGRIGRLGEVITDPRRYLVPGTAAWATGAALLVSVAAVRDLGPWDESFLLYSEETEFALRAADRGWTLWYEPESVVEHIGGEANVNPVLAALLTVNRVRLFRRRRGPVSSLAFYVAVVLGEALRALAGRRTARASLVALLRPSRRMRALPQQSAT</sequence>
<evidence type="ECO:0000256" key="1">
    <source>
        <dbReference type="SAM" id="MobiDB-lite"/>
    </source>
</evidence>
<keyword evidence="3" id="KW-0808">Transferase</keyword>
<evidence type="ECO:0000313" key="3">
    <source>
        <dbReference type="EMBL" id="GIH62498.1"/>
    </source>
</evidence>
<feature type="domain" description="Glycosyltransferase 2-like" evidence="2">
    <location>
        <begin position="28"/>
        <end position="155"/>
    </location>
</feature>
<gene>
    <name evidence="3" type="ORF">Msi02_33150</name>
</gene>
<dbReference type="Gene3D" id="3.90.550.10">
    <property type="entry name" value="Spore Coat Polysaccharide Biosynthesis Protein SpsA, Chain A"/>
    <property type="match status" value="1"/>
</dbReference>
<comment type="caution">
    <text evidence="3">The sequence shown here is derived from an EMBL/GenBank/DDBJ whole genome shotgun (WGS) entry which is preliminary data.</text>
</comment>
<evidence type="ECO:0000259" key="2">
    <source>
        <dbReference type="Pfam" id="PF00535"/>
    </source>
</evidence>
<dbReference type="SUPFAM" id="SSF53448">
    <property type="entry name" value="Nucleotide-diphospho-sugar transferases"/>
    <property type="match status" value="1"/>
</dbReference>
<dbReference type="PANTHER" id="PTHR43179:SF7">
    <property type="entry name" value="RHAMNOSYLTRANSFERASE WBBL"/>
    <property type="match status" value="1"/>
</dbReference>
<dbReference type="GO" id="GO:0016740">
    <property type="term" value="F:transferase activity"/>
    <property type="evidence" value="ECO:0007669"/>
    <property type="project" value="UniProtKB-KW"/>
</dbReference>
<feature type="region of interest" description="Disordered" evidence="1">
    <location>
        <begin position="1"/>
        <end position="21"/>
    </location>
</feature>
<evidence type="ECO:0000313" key="4">
    <source>
        <dbReference type="Proteomes" id="UP000660454"/>
    </source>
</evidence>
<dbReference type="PANTHER" id="PTHR43179">
    <property type="entry name" value="RHAMNOSYLTRANSFERASE WBBL"/>
    <property type="match status" value="1"/>
</dbReference>
<reference evidence="3 4" key="1">
    <citation type="submission" date="2021-01" db="EMBL/GenBank/DDBJ databases">
        <title>Whole genome shotgun sequence of Microbispora siamensis NBRC 104113.</title>
        <authorList>
            <person name="Komaki H."/>
            <person name="Tamura T."/>
        </authorList>
    </citation>
    <scope>NUCLEOTIDE SEQUENCE [LARGE SCALE GENOMIC DNA]</scope>
    <source>
        <strain evidence="3 4">NBRC 104113</strain>
    </source>
</reference>
<dbReference type="Proteomes" id="UP000660454">
    <property type="component" value="Unassembled WGS sequence"/>
</dbReference>
<dbReference type="EMBL" id="BOOF01000017">
    <property type="protein sequence ID" value="GIH62498.1"/>
    <property type="molecule type" value="Genomic_DNA"/>
</dbReference>
<dbReference type="Pfam" id="PF00535">
    <property type="entry name" value="Glycos_transf_2"/>
    <property type="match status" value="1"/>
</dbReference>
<keyword evidence="4" id="KW-1185">Reference proteome</keyword>